<comment type="caution">
    <text evidence="1">The sequence shown here is derived from an EMBL/GenBank/DDBJ whole genome shotgun (WGS) entry which is preliminary data.</text>
</comment>
<feature type="non-terminal residue" evidence="1">
    <location>
        <position position="60"/>
    </location>
</feature>
<reference evidence="1 2" key="1">
    <citation type="journal article" date="2018" name="Front. Plant Sci.">
        <title>Red Clover (Trifolium pratense) and Zigzag Clover (T. medium) - A Picture of Genomic Similarities and Differences.</title>
        <authorList>
            <person name="Dluhosova J."/>
            <person name="Istvanek J."/>
            <person name="Nedelnik J."/>
            <person name="Repkova J."/>
        </authorList>
    </citation>
    <scope>NUCLEOTIDE SEQUENCE [LARGE SCALE GENOMIC DNA]</scope>
    <source>
        <strain evidence="2">cv. 10/8</strain>
        <tissue evidence="1">Leaf</tissue>
    </source>
</reference>
<organism evidence="1 2">
    <name type="scientific">Trifolium medium</name>
    <dbReference type="NCBI Taxonomy" id="97028"/>
    <lineage>
        <taxon>Eukaryota</taxon>
        <taxon>Viridiplantae</taxon>
        <taxon>Streptophyta</taxon>
        <taxon>Embryophyta</taxon>
        <taxon>Tracheophyta</taxon>
        <taxon>Spermatophyta</taxon>
        <taxon>Magnoliopsida</taxon>
        <taxon>eudicotyledons</taxon>
        <taxon>Gunneridae</taxon>
        <taxon>Pentapetalae</taxon>
        <taxon>rosids</taxon>
        <taxon>fabids</taxon>
        <taxon>Fabales</taxon>
        <taxon>Fabaceae</taxon>
        <taxon>Papilionoideae</taxon>
        <taxon>50 kb inversion clade</taxon>
        <taxon>NPAAA clade</taxon>
        <taxon>Hologalegina</taxon>
        <taxon>IRL clade</taxon>
        <taxon>Trifolieae</taxon>
        <taxon>Trifolium</taxon>
    </lineage>
</organism>
<name>A0A392PVL2_9FABA</name>
<dbReference type="AlphaFoldDB" id="A0A392PVL2"/>
<dbReference type="EMBL" id="LXQA010097606">
    <property type="protein sequence ID" value="MCI15702.1"/>
    <property type="molecule type" value="Genomic_DNA"/>
</dbReference>
<proteinExistence type="predicted"/>
<dbReference type="Proteomes" id="UP000265520">
    <property type="component" value="Unassembled WGS sequence"/>
</dbReference>
<evidence type="ECO:0000313" key="1">
    <source>
        <dbReference type="EMBL" id="MCI15702.1"/>
    </source>
</evidence>
<sequence>MSNGRNKEAFETYNANVNQWNKKGGGPQPPWRQAWFCVQEMVDFWSWRAAQPLGRPAQLR</sequence>
<keyword evidence="2" id="KW-1185">Reference proteome</keyword>
<evidence type="ECO:0000313" key="2">
    <source>
        <dbReference type="Proteomes" id="UP000265520"/>
    </source>
</evidence>
<accession>A0A392PVL2</accession>
<protein>
    <submittedName>
        <fullName evidence="1">Uncharacterized protein</fullName>
    </submittedName>
</protein>